<dbReference type="AlphaFoldDB" id="A0AAD8WAE7"/>
<keyword evidence="4" id="KW-1185">Reference proteome</keyword>
<organism evidence="3 4">
    <name type="scientific">Lolium multiflorum</name>
    <name type="common">Italian ryegrass</name>
    <name type="synonym">Lolium perenne subsp. multiflorum</name>
    <dbReference type="NCBI Taxonomy" id="4521"/>
    <lineage>
        <taxon>Eukaryota</taxon>
        <taxon>Viridiplantae</taxon>
        <taxon>Streptophyta</taxon>
        <taxon>Embryophyta</taxon>
        <taxon>Tracheophyta</taxon>
        <taxon>Spermatophyta</taxon>
        <taxon>Magnoliopsida</taxon>
        <taxon>Liliopsida</taxon>
        <taxon>Poales</taxon>
        <taxon>Poaceae</taxon>
        <taxon>BOP clade</taxon>
        <taxon>Pooideae</taxon>
        <taxon>Poodae</taxon>
        <taxon>Poeae</taxon>
        <taxon>Poeae Chloroplast Group 2 (Poeae type)</taxon>
        <taxon>Loliodinae</taxon>
        <taxon>Loliinae</taxon>
        <taxon>Lolium</taxon>
    </lineage>
</organism>
<evidence type="ECO:0000313" key="4">
    <source>
        <dbReference type="Proteomes" id="UP001231189"/>
    </source>
</evidence>
<comment type="caution">
    <text evidence="3">The sequence shown here is derived from an EMBL/GenBank/DDBJ whole genome shotgun (WGS) entry which is preliminary data.</text>
</comment>
<evidence type="ECO:0000256" key="1">
    <source>
        <dbReference type="SAM" id="Coils"/>
    </source>
</evidence>
<gene>
    <name evidence="3" type="ORF">QYE76_064637</name>
</gene>
<name>A0AAD8WAE7_LOLMU</name>
<keyword evidence="1" id="KW-0175">Coiled coil</keyword>
<evidence type="ECO:0000313" key="3">
    <source>
        <dbReference type="EMBL" id="KAK1646832.1"/>
    </source>
</evidence>
<dbReference type="Proteomes" id="UP001231189">
    <property type="component" value="Unassembled WGS sequence"/>
</dbReference>
<proteinExistence type="predicted"/>
<feature type="region of interest" description="Disordered" evidence="2">
    <location>
        <begin position="104"/>
        <end position="149"/>
    </location>
</feature>
<reference evidence="3" key="1">
    <citation type="submission" date="2023-07" db="EMBL/GenBank/DDBJ databases">
        <title>A chromosome-level genome assembly of Lolium multiflorum.</title>
        <authorList>
            <person name="Chen Y."/>
            <person name="Copetti D."/>
            <person name="Kolliker R."/>
            <person name="Studer B."/>
        </authorList>
    </citation>
    <scope>NUCLEOTIDE SEQUENCE</scope>
    <source>
        <strain evidence="3">02402/16</strain>
        <tissue evidence="3">Leaf</tissue>
    </source>
</reference>
<protein>
    <submittedName>
        <fullName evidence="3">Uncharacterized protein</fullName>
    </submittedName>
</protein>
<sequence length="149" mass="17020">MSTSGGRQGLSWIQIQFEDMERYAYKLETLLRAEMCDLDFAKHTLTENNKKYKELEKLIEWLADKRDALFDETVQLKKDNEKLLDKTLDQEAVILALRGQCAHMARQIPPPPPQPATPEVLAVQQPPTTQEDQDMEEEEGPQPGGVLQV</sequence>
<evidence type="ECO:0000256" key="2">
    <source>
        <dbReference type="SAM" id="MobiDB-lite"/>
    </source>
</evidence>
<accession>A0AAD8WAE7</accession>
<dbReference type="EMBL" id="JAUUTY010000004">
    <property type="protein sequence ID" value="KAK1646832.1"/>
    <property type="molecule type" value="Genomic_DNA"/>
</dbReference>
<feature type="coiled-coil region" evidence="1">
    <location>
        <begin position="38"/>
        <end position="72"/>
    </location>
</feature>
<feature type="compositionally biased region" description="Acidic residues" evidence="2">
    <location>
        <begin position="131"/>
        <end position="140"/>
    </location>
</feature>